<gene>
    <name evidence="7" type="ORF">VC83_08195</name>
</gene>
<dbReference type="PANTHER" id="PTHR10357:SF215">
    <property type="entry name" value="ALPHA-AMYLASE 1"/>
    <property type="match status" value="1"/>
</dbReference>
<evidence type="ECO:0000313" key="7">
    <source>
        <dbReference type="EMBL" id="OAF55215.1"/>
    </source>
</evidence>
<reference evidence="7" key="1">
    <citation type="submission" date="2016-03" db="EMBL/GenBank/DDBJ databases">
        <title>Updated assembly of Pseudogymnoascus destructans, the fungus causing white-nose syndrome of bats.</title>
        <authorList>
            <person name="Palmer J.M."/>
            <person name="Drees K.P."/>
            <person name="Foster J.T."/>
            <person name="Lindner D.L."/>
        </authorList>
    </citation>
    <scope>NUCLEOTIDE SEQUENCE [LARGE SCALE GENOMIC DNA]</scope>
    <source>
        <strain evidence="7">20631-21</strain>
    </source>
</reference>
<dbReference type="RefSeq" id="XP_024320516.1">
    <property type="nucleotide sequence ID" value="XM_024471751.1"/>
</dbReference>
<dbReference type="AlphaFoldDB" id="A0A176ZYU3"/>
<sequence length="110" mass="11962">MHSNLFPATQPASLLLAAISFLPIAAAKTAAEWRELYIYQVLTDRFATTDGSSPSCGITDYCGGTWKGLENKLDYIQGMGFEAVWISPVVHNIDGSTPAGYAYHGCAFYF</sequence>
<dbReference type="EMBL" id="KV441410">
    <property type="protein sequence ID" value="OAF55215.1"/>
    <property type="molecule type" value="Genomic_DNA"/>
</dbReference>
<feature type="domain" description="Glycosyl hydrolase family 13 catalytic" evidence="6">
    <location>
        <begin position="40"/>
        <end position="92"/>
    </location>
</feature>
<comment type="cofactor">
    <cofactor evidence="1">
        <name>Ca(2+)</name>
        <dbReference type="ChEBI" id="CHEBI:29108"/>
    </cofactor>
</comment>
<keyword evidence="4 5" id="KW-0732">Signal</keyword>
<dbReference type="InterPro" id="IPR017853">
    <property type="entry name" value="GH"/>
</dbReference>
<dbReference type="Gene3D" id="3.20.20.80">
    <property type="entry name" value="Glycosidases"/>
    <property type="match status" value="1"/>
</dbReference>
<accession>A0A176ZYU3</accession>
<organism evidence="7">
    <name type="scientific">Pseudogymnoascus destructans</name>
    <dbReference type="NCBI Taxonomy" id="655981"/>
    <lineage>
        <taxon>Eukaryota</taxon>
        <taxon>Fungi</taxon>
        <taxon>Dikarya</taxon>
        <taxon>Ascomycota</taxon>
        <taxon>Pezizomycotina</taxon>
        <taxon>Leotiomycetes</taxon>
        <taxon>Thelebolales</taxon>
        <taxon>Thelebolaceae</taxon>
        <taxon>Pseudogymnoascus</taxon>
    </lineage>
</organism>
<feature type="chain" id="PRO_5008056222" description="Glycosyl hydrolase family 13 catalytic domain-containing protein" evidence="5">
    <location>
        <begin position="28"/>
        <end position="110"/>
    </location>
</feature>
<dbReference type="PANTHER" id="PTHR10357">
    <property type="entry name" value="ALPHA-AMYLASE FAMILY MEMBER"/>
    <property type="match status" value="1"/>
</dbReference>
<dbReference type="OrthoDB" id="204980at2759"/>
<name>A0A176ZYU3_9PEZI</name>
<dbReference type="GO" id="GO:0005975">
    <property type="term" value="P:carbohydrate metabolic process"/>
    <property type="evidence" value="ECO:0007669"/>
    <property type="project" value="InterPro"/>
</dbReference>
<dbReference type="InterPro" id="IPR006047">
    <property type="entry name" value="GH13_cat_dom"/>
</dbReference>
<dbReference type="SUPFAM" id="SSF51445">
    <property type="entry name" value="(Trans)glycosidases"/>
    <property type="match status" value="1"/>
</dbReference>
<keyword evidence="3" id="KW-0479">Metal-binding</keyword>
<evidence type="ECO:0000256" key="5">
    <source>
        <dbReference type="SAM" id="SignalP"/>
    </source>
</evidence>
<dbReference type="Pfam" id="PF00128">
    <property type="entry name" value="Alpha-amylase"/>
    <property type="match status" value="1"/>
</dbReference>
<dbReference type="GeneID" id="36291237"/>
<protein>
    <recommendedName>
        <fullName evidence="6">Glycosyl hydrolase family 13 catalytic domain-containing protein</fullName>
    </recommendedName>
</protein>
<evidence type="ECO:0000256" key="4">
    <source>
        <dbReference type="ARBA" id="ARBA00022729"/>
    </source>
</evidence>
<feature type="signal peptide" evidence="5">
    <location>
        <begin position="1"/>
        <end position="27"/>
    </location>
</feature>
<proteinExistence type="inferred from homology"/>
<evidence type="ECO:0000256" key="2">
    <source>
        <dbReference type="ARBA" id="ARBA00008061"/>
    </source>
</evidence>
<evidence type="ECO:0000256" key="1">
    <source>
        <dbReference type="ARBA" id="ARBA00001913"/>
    </source>
</evidence>
<dbReference type="GO" id="GO:0046872">
    <property type="term" value="F:metal ion binding"/>
    <property type="evidence" value="ECO:0007669"/>
    <property type="project" value="UniProtKB-KW"/>
</dbReference>
<dbReference type="Proteomes" id="UP000077154">
    <property type="component" value="Unassembled WGS sequence"/>
</dbReference>
<dbReference type="VEuPathDB" id="FungiDB:GMDG_01920"/>
<evidence type="ECO:0000259" key="6">
    <source>
        <dbReference type="Pfam" id="PF00128"/>
    </source>
</evidence>
<comment type="similarity">
    <text evidence="2">Belongs to the glycosyl hydrolase 13 family.</text>
</comment>
<evidence type="ECO:0000256" key="3">
    <source>
        <dbReference type="ARBA" id="ARBA00022723"/>
    </source>
</evidence>